<dbReference type="EMBL" id="CBTN010000016">
    <property type="protein sequence ID" value="CDH53262.1"/>
    <property type="molecule type" value="Genomic_DNA"/>
</dbReference>
<protein>
    <submittedName>
        <fullName evidence="1">Uncharacterized protein</fullName>
    </submittedName>
</protein>
<dbReference type="SUPFAM" id="SSF116846">
    <property type="entry name" value="MIT domain"/>
    <property type="match status" value="1"/>
</dbReference>
<dbReference type="OrthoDB" id="2414723at2759"/>
<dbReference type="InterPro" id="IPR036181">
    <property type="entry name" value="MIT_dom_sf"/>
</dbReference>
<gene>
    <name evidence="1" type="ORF">LCOR_04635.1</name>
</gene>
<keyword evidence="2" id="KW-1185">Reference proteome</keyword>
<comment type="caution">
    <text evidence="1">The sequence shown here is derived from an EMBL/GenBank/DDBJ whole genome shotgun (WGS) entry which is preliminary data.</text>
</comment>
<evidence type="ECO:0000313" key="1">
    <source>
        <dbReference type="EMBL" id="CDH53262.1"/>
    </source>
</evidence>
<proteinExistence type="predicted"/>
<accession>A0A068RUG5</accession>
<reference evidence="1" key="1">
    <citation type="submission" date="2013-08" db="EMBL/GenBank/DDBJ databases">
        <title>Gene expansion shapes genome architecture in the human pathogen Lichtheimia corymbifera: an evolutionary genomics analysis in the ancient terrestrial Mucorales (Mucoromycotina).</title>
        <authorList>
            <person name="Schwartze V.U."/>
            <person name="Winter S."/>
            <person name="Shelest E."/>
            <person name="Marcet-Houben M."/>
            <person name="Horn F."/>
            <person name="Wehner S."/>
            <person name="Hoffmann K."/>
            <person name="Riege K."/>
            <person name="Sammeth M."/>
            <person name="Nowrousian M."/>
            <person name="Valiante V."/>
            <person name="Linde J."/>
            <person name="Jacobsen I.D."/>
            <person name="Marz M."/>
            <person name="Brakhage A.A."/>
            <person name="Gabaldon T."/>
            <person name="Bocker S."/>
            <person name="Voigt K."/>
        </authorList>
    </citation>
    <scope>NUCLEOTIDE SEQUENCE [LARGE SCALE GENOMIC DNA]</scope>
    <source>
        <strain evidence="1">FSU 9682</strain>
    </source>
</reference>
<dbReference type="VEuPathDB" id="FungiDB:LCOR_04635.1"/>
<evidence type="ECO:0000313" key="2">
    <source>
        <dbReference type="Proteomes" id="UP000027586"/>
    </source>
</evidence>
<dbReference type="STRING" id="1263082.A0A068RUG5"/>
<dbReference type="AlphaFoldDB" id="A0A068RUG5"/>
<dbReference type="Proteomes" id="UP000027586">
    <property type="component" value="Unassembled WGS sequence"/>
</dbReference>
<name>A0A068RUG5_9FUNG</name>
<dbReference type="Gene3D" id="1.20.58.80">
    <property type="entry name" value="Phosphotransferase system, lactose/cellobiose-type IIA subunit"/>
    <property type="match status" value="1"/>
</dbReference>
<sequence>MSSLVSSILQVDDMPFIGSSKRKSLPTGTSSGGVGGTPRFAFQNHHSSAEYHVAHYGSSPVPTPSTSWTSEMSMLADKIRDDDMTRAKQVIHLDRRSISQGLKLVSIAADEYDGGNETVALDIYLTGIDKILMALPNKTDPKTKLALREKLISVEERVGILNLHQRLPPSDAKACLQSYIVSRITTTMSSFEQEQPDPVNRFKRMSQMLVNFAVACAIYIKQSPIPDILYFLFGYFIQLMLWLDRQYHFSQKAQDFGVECVKWILEADEEYRLHELVSETIYTLIAAGLKAVVAFKETPPRRGNPTKQRW</sequence>
<organism evidence="1 2">
    <name type="scientific">Lichtheimia corymbifera JMRC:FSU:9682</name>
    <dbReference type="NCBI Taxonomy" id="1263082"/>
    <lineage>
        <taxon>Eukaryota</taxon>
        <taxon>Fungi</taxon>
        <taxon>Fungi incertae sedis</taxon>
        <taxon>Mucoromycota</taxon>
        <taxon>Mucoromycotina</taxon>
        <taxon>Mucoromycetes</taxon>
        <taxon>Mucorales</taxon>
        <taxon>Lichtheimiaceae</taxon>
        <taxon>Lichtheimia</taxon>
    </lineage>
</organism>